<evidence type="ECO:0000313" key="2">
    <source>
        <dbReference type="Proteomes" id="UP001153404"/>
    </source>
</evidence>
<dbReference type="PANTHER" id="PTHR43649:SF12">
    <property type="entry name" value="DIACETYLCHITOBIOSE BINDING PROTEIN DASA"/>
    <property type="match status" value="1"/>
</dbReference>
<evidence type="ECO:0000313" key="1">
    <source>
        <dbReference type="EMBL" id="MDG0814566.1"/>
    </source>
</evidence>
<dbReference type="AlphaFoldDB" id="A0A9X4L059"/>
<organism evidence="1 2">
    <name type="scientific">Cohnella rhizosphaerae</name>
    <dbReference type="NCBI Taxonomy" id="1457232"/>
    <lineage>
        <taxon>Bacteria</taxon>
        <taxon>Bacillati</taxon>
        <taxon>Bacillota</taxon>
        <taxon>Bacilli</taxon>
        <taxon>Bacillales</taxon>
        <taxon>Paenibacillaceae</taxon>
        <taxon>Cohnella</taxon>
    </lineage>
</organism>
<gene>
    <name evidence="1" type="ORF">OMP40_38740</name>
</gene>
<accession>A0A9X4L059</accession>
<protein>
    <submittedName>
        <fullName evidence="1">Extracellular solute-binding protein</fullName>
    </submittedName>
</protein>
<reference evidence="1" key="1">
    <citation type="submission" date="2022-10" db="EMBL/GenBank/DDBJ databases">
        <title>Comparative genomic analysis of Cohnella hashimotonis sp. nov., isolated from the International Space Station.</title>
        <authorList>
            <person name="Simpson A."/>
            <person name="Venkateswaran K."/>
        </authorList>
    </citation>
    <scope>NUCLEOTIDE SEQUENCE</scope>
    <source>
        <strain evidence="1">DSM 28161</strain>
    </source>
</reference>
<dbReference type="EMBL" id="JAPDIA010000009">
    <property type="protein sequence ID" value="MDG0814566.1"/>
    <property type="molecule type" value="Genomic_DNA"/>
</dbReference>
<dbReference type="Pfam" id="PF01547">
    <property type="entry name" value="SBP_bac_1"/>
    <property type="match status" value="1"/>
</dbReference>
<dbReference type="PANTHER" id="PTHR43649">
    <property type="entry name" value="ARABINOSE-BINDING PROTEIN-RELATED"/>
    <property type="match status" value="1"/>
</dbReference>
<dbReference type="RefSeq" id="WP_277539535.1">
    <property type="nucleotide sequence ID" value="NZ_JAPDIA010000009.1"/>
</dbReference>
<dbReference type="InterPro" id="IPR050490">
    <property type="entry name" value="Bact_solute-bd_prot1"/>
</dbReference>
<dbReference type="Gene3D" id="3.40.190.10">
    <property type="entry name" value="Periplasmic binding protein-like II"/>
    <property type="match status" value="2"/>
</dbReference>
<dbReference type="Proteomes" id="UP001153404">
    <property type="component" value="Unassembled WGS sequence"/>
</dbReference>
<name>A0A9X4L059_9BACL</name>
<sequence>MYRESKNMRAWRKGTGAGLLAGALLLGGCASNDESSGTQGASSSAPAASGTQSSAAEQPLLKVDWMNLPGLIQEHSYGQQVLESKFNIKLEKVYPISGNDFKQKQQLMVSTGDVPDVMIVMDPAELSKYAAQGLIAEVPVEMIEQYAPNTKKKLDQDAPQGWYYSNVGGKNYGLPTMYFNGQFHSKQVWRTDLLEKAGIAALPKTIDEMTQAFAALKKIGVYGMSSNGNSYYNQFPTIFGAFGIMPTQWSLKDGHVVNGATQPEAKAALAQLAEWHKAGYIEPEFVTGKDLGAKFNSGKFAYLDNALATATSEDDPSSLINAIHQVDPAGKIDFAELPTGPNGQSGGWAWGSAGNIWAFGKQLEKEPEKMQRILQIMDTIQNDEETWLALAWGEQGVHYDYVDPAVGAASGLNRIGVYTDMAKLQEAGIADPTNGATFWASQGNFELVEKYYNKDVLNIYKTGNKPMVDLFGKADLLPSSGKYWPDLIKLKTEAYVKIIMGQEPLSYFDAFVKEWNAKGGSQLEEEANALYSSLQNK</sequence>
<dbReference type="InterPro" id="IPR006059">
    <property type="entry name" value="SBP"/>
</dbReference>
<dbReference type="SUPFAM" id="SSF53850">
    <property type="entry name" value="Periplasmic binding protein-like II"/>
    <property type="match status" value="1"/>
</dbReference>
<dbReference type="PROSITE" id="PS51257">
    <property type="entry name" value="PROKAR_LIPOPROTEIN"/>
    <property type="match status" value="1"/>
</dbReference>
<keyword evidence="2" id="KW-1185">Reference proteome</keyword>
<comment type="caution">
    <text evidence="1">The sequence shown here is derived from an EMBL/GenBank/DDBJ whole genome shotgun (WGS) entry which is preliminary data.</text>
</comment>
<proteinExistence type="predicted"/>